<evidence type="ECO:0000313" key="6">
    <source>
        <dbReference type="EMBL" id="RKP05422.1"/>
    </source>
</evidence>
<dbReference type="PANTHER" id="PTHR31145:SF6">
    <property type="entry name" value="INTEGRAL MEMBRANE PROTEIN (AFU_ORTHOLOGUE AFUA_7G01610)"/>
    <property type="match status" value="1"/>
</dbReference>
<feature type="region of interest" description="Disordered" evidence="2">
    <location>
        <begin position="731"/>
        <end position="861"/>
    </location>
</feature>
<dbReference type="SMART" id="SM00270">
    <property type="entry name" value="ChtBD1"/>
    <property type="match status" value="1"/>
</dbReference>
<feature type="transmembrane region" description="Helical" evidence="3">
    <location>
        <begin position="426"/>
        <end position="448"/>
    </location>
</feature>
<keyword evidence="3" id="KW-0472">Membrane</keyword>
<dbReference type="GO" id="GO:0008061">
    <property type="term" value="F:chitin binding"/>
    <property type="evidence" value="ECO:0007669"/>
    <property type="project" value="UniProtKB-KW"/>
</dbReference>
<dbReference type="InterPro" id="IPR018371">
    <property type="entry name" value="Chitin-binding_1_CS"/>
</dbReference>
<dbReference type="GO" id="GO:0055085">
    <property type="term" value="P:transmembrane transport"/>
    <property type="evidence" value="ECO:0007669"/>
    <property type="project" value="TreeGrafter"/>
</dbReference>
<dbReference type="OrthoDB" id="2115177at2759"/>
<feature type="region of interest" description="Disordered" evidence="2">
    <location>
        <begin position="908"/>
        <end position="936"/>
    </location>
</feature>
<dbReference type="Gene3D" id="3.30.60.10">
    <property type="entry name" value="Endochitinase-like"/>
    <property type="match status" value="1"/>
</dbReference>
<evidence type="ECO:0000313" key="8">
    <source>
        <dbReference type="Proteomes" id="UP000271241"/>
    </source>
</evidence>
<feature type="transmembrane region" description="Helical" evidence="3">
    <location>
        <begin position="649"/>
        <end position="671"/>
    </location>
</feature>
<evidence type="ECO:0000313" key="7">
    <source>
        <dbReference type="EMBL" id="RKP06294.1"/>
    </source>
</evidence>
<evidence type="ECO:0000256" key="3">
    <source>
        <dbReference type="SAM" id="Phobius"/>
    </source>
</evidence>
<feature type="compositionally biased region" description="Basic and acidic residues" evidence="2">
    <location>
        <begin position="795"/>
        <end position="807"/>
    </location>
</feature>
<evidence type="ECO:0000259" key="5">
    <source>
        <dbReference type="SMART" id="SM00270"/>
    </source>
</evidence>
<dbReference type="SUPFAM" id="SSF57016">
    <property type="entry name" value="Plant lectins/antimicrobial peptides"/>
    <property type="match status" value="1"/>
</dbReference>
<name>A0A4P9XKG0_9FUNG</name>
<keyword evidence="3" id="KW-0812">Transmembrane</keyword>
<dbReference type="EMBL" id="KZ993135">
    <property type="protein sequence ID" value="RKP05422.1"/>
    <property type="molecule type" value="Genomic_DNA"/>
</dbReference>
<dbReference type="InterPro" id="IPR001002">
    <property type="entry name" value="Chitin-bd_1"/>
</dbReference>
<feature type="region of interest" description="Disordered" evidence="2">
    <location>
        <begin position="355"/>
        <end position="388"/>
    </location>
</feature>
<keyword evidence="1" id="KW-0147">Chitin-binding</keyword>
<feature type="transmembrane region" description="Helical" evidence="3">
    <location>
        <begin position="583"/>
        <end position="604"/>
    </location>
</feature>
<dbReference type="InterPro" id="IPR040241">
    <property type="entry name" value="TRP_Flc/Pkd2-like"/>
</dbReference>
<keyword evidence="8" id="KW-1185">Reference proteome</keyword>
<dbReference type="EMBL" id="KZ992913">
    <property type="protein sequence ID" value="RKP06294.1"/>
    <property type="molecule type" value="Genomic_DNA"/>
</dbReference>
<feature type="chain" id="PRO_5033830247" description="Chitin-binding type-1 domain-containing protein" evidence="4">
    <location>
        <begin position="34"/>
        <end position="936"/>
    </location>
</feature>
<dbReference type="AlphaFoldDB" id="A0A4P9XKG0"/>
<feature type="domain" description="Chitin-binding type-1" evidence="5">
    <location>
        <begin position="316"/>
        <end position="381"/>
    </location>
</feature>
<accession>A0A4P9XKG0</accession>
<dbReference type="Proteomes" id="UP000271241">
    <property type="component" value="Unassembled WGS sequence"/>
</dbReference>
<gene>
    <name evidence="7" type="ORF">THASP1DRAFT_25354</name>
    <name evidence="6" type="ORF">THASP1DRAFT_32737</name>
</gene>
<feature type="transmembrane region" description="Helical" evidence="3">
    <location>
        <begin position="504"/>
        <end position="531"/>
    </location>
</feature>
<feature type="transmembrane region" description="Helical" evidence="3">
    <location>
        <begin position="616"/>
        <end position="637"/>
    </location>
</feature>
<proteinExistence type="predicted"/>
<dbReference type="STRING" id="78915.A0A4P9XKG0"/>
<keyword evidence="4" id="KW-0732">Signal</keyword>
<dbReference type="GO" id="GO:0016020">
    <property type="term" value="C:membrane"/>
    <property type="evidence" value="ECO:0007669"/>
    <property type="project" value="TreeGrafter"/>
</dbReference>
<dbReference type="PANTHER" id="PTHR31145">
    <property type="entry name" value="INTEGRAL MEMBRANE PROTEIN (AFU_ORTHOLOGUE AFUA_7G01610)"/>
    <property type="match status" value="1"/>
</dbReference>
<dbReference type="CDD" id="cd00035">
    <property type="entry name" value="ChtBD1"/>
    <property type="match status" value="1"/>
</dbReference>
<reference evidence="8" key="1">
    <citation type="journal article" date="2018" name="Nat. Microbiol.">
        <title>Leveraging single-cell genomics to expand the fungal tree of life.</title>
        <authorList>
            <person name="Ahrendt S.R."/>
            <person name="Quandt C.A."/>
            <person name="Ciobanu D."/>
            <person name="Clum A."/>
            <person name="Salamov A."/>
            <person name="Andreopoulos B."/>
            <person name="Cheng J.F."/>
            <person name="Woyke T."/>
            <person name="Pelin A."/>
            <person name="Henrissat B."/>
            <person name="Reynolds N.K."/>
            <person name="Benny G.L."/>
            <person name="Smith M.E."/>
            <person name="James T.Y."/>
            <person name="Grigoriev I.V."/>
        </authorList>
    </citation>
    <scope>NUCLEOTIDE SEQUENCE [LARGE SCALE GENOMIC DNA]</scope>
    <source>
        <strain evidence="8">RSA 1356</strain>
    </source>
</reference>
<dbReference type="Pfam" id="PF06011">
    <property type="entry name" value="TRP"/>
    <property type="match status" value="1"/>
</dbReference>
<dbReference type="InterPro" id="IPR036861">
    <property type="entry name" value="Endochitinase-like_sf"/>
</dbReference>
<feature type="compositionally biased region" description="Polar residues" evidence="2">
    <location>
        <begin position="744"/>
        <end position="771"/>
    </location>
</feature>
<evidence type="ECO:0000256" key="4">
    <source>
        <dbReference type="SAM" id="SignalP"/>
    </source>
</evidence>
<dbReference type="InterPro" id="IPR010308">
    <property type="entry name" value="TRP_C"/>
</dbReference>
<organism evidence="7 8">
    <name type="scientific">Thamnocephalis sphaerospora</name>
    <dbReference type="NCBI Taxonomy" id="78915"/>
    <lineage>
        <taxon>Eukaryota</taxon>
        <taxon>Fungi</taxon>
        <taxon>Fungi incertae sedis</taxon>
        <taxon>Zoopagomycota</taxon>
        <taxon>Zoopagomycotina</taxon>
        <taxon>Zoopagomycetes</taxon>
        <taxon>Zoopagales</taxon>
        <taxon>Sigmoideomycetaceae</taxon>
        <taxon>Thamnocephalis</taxon>
    </lineage>
</organism>
<dbReference type="PROSITE" id="PS51318">
    <property type="entry name" value="TAT"/>
    <property type="match status" value="1"/>
</dbReference>
<reference evidence="7" key="2">
    <citation type="submission" date="2018-07" db="EMBL/GenBank/DDBJ databases">
        <title>Leveraging single-cell genomics to expand the Fungal Tree of Life.</title>
        <authorList>
            <consortium name="DOE Joint Genome Institute"/>
            <person name="Ahrendt S.R."/>
            <person name="Quandt C.A."/>
            <person name="Ciobanu D."/>
            <person name="Clum A."/>
            <person name="Salamov A."/>
            <person name="Andreopoulos B."/>
            <person name="Cheng J.-F."/>
            <person name="Woyke T."/>
            <person name="Pelin A."/>
            <person name="Henrissat B."/>
            <person name="Reynolds N."/>
            <person name="Benny G.L."/>
            <person name="Smith M.E."/>
            <person name="James T.Y."/>
            <person name="Grigoriev I.V."/>
        </authorList>
    </citation>
    <scope>NUCLEOTIDE SEQUENCE</scope>
    <source>
        <strain evidence="7">RSA 1356</strain>
    </source>
</reference>
<feature type="signal peptide" evidence="4">
    <location>
        <begin position="1"/>
        <end position="33"/>
    </location>
</feature>
<evidence type="ECO:0000256" key="2">
    <source>
        <dbReference type="SAM" id="MobiDB-lite"/>
    </source>
</evidence>
<dbReference type="InterPro" id="IPR006311">
    <property type="entry name" value="TAT_signal"/>
</dbReference>
<protein>
    <recommendedName>
        <fullName evidence="5">Chitin-binding type-1 domain-containing protein</fullName>
    </recommendedName>
</protein>
<dbReference type="PROSITE" id="PS00026">
    <property type="entry name" value="CHIT_BIND_I_1"/>
    <property type="match status" value="1"/>
</dbReference>
<keyword evidence="3" id="KW-1133">Transmembrane helix</keyword>
<feature type="transmembrane region" description="Helical" evidence="3">
    <location>
        <begin position="460"/>
        <end position="484"/>
    </location>
</feature>
<sequence>MTHFGGLRRMLRLAVVGLLAAVALPFSLPSAHAELLTSNQYQTCENTTVMPISSFSYTYDVEAVQLDLSLSGTLADKAMGFFGNDWTTMYLTLDALGISKEVRVDRMCVLFNECPAADGYVPQGTAWKLNKSISLPMLIPWVDYNVTFRVRPADRSASYACAKFSLSQASAAYIPIPGYVTAALPPLALVTGLLDTLLSPERSFFTFLLGDGSPYRLPGFFDMWEHAQWVSMTGMLGAHYPAVFENFVGAFGWSFFDWRIGFIDSLAGDSVIARQEAASGASNDPVKAAAVPDAAGLLGETSAAPVTLRRRATKPACSATNAGPNGECAAAGQCCSKWGSCGVGPEYCGEGGGPPFDPNAASTPSATPKPTGDDKSQSGASPKTADGVRASANTDGGQVYSFASSGIAAYARAVRTWADRLVHVTFYTYLLAMLIGVVVVGLASLFYWQLSRHRGVSAKAWPSMDVVGNAVMGIFLRITLLAYLPLLLTSVHHMALPQASSFGAGGMVISCIVFTVLICGPFYLLYLIFSCHSPTALFDNADYLFRFGTIYNTFTAGRVRYAVVPFMRRIVYAVIIGGGQRSGIAQIVCLLVMEAGLVLVEFWLVPRSVHFGNQLAAVSGMLRFLGWLFVIPLLPSVDLGFQSRQACGFAFAIAHLLLIALWVVLLIRSLAKVLVAYRGRRSFSDPTPMSGRQTVLVRRHHDVEANSSVAAPRTVPEPVLTEHEWPIRDRADSFDRYQPPPSGRFSSINRLSGTTSSFITGMDPSGSSTYSAEAPGHRRQQSQGYTVESPRQARRHSDADFLREPRRGTPLANESGSGGGGATPSSFASLTARDRAETPRTGTLLLGATTDPDSDQADGAGYNEELFYYGGDVTGMADDMDAPPSAGGSSSANQPRLIPAFLRQMDATDSSGDEAGSPVQATFPRYMRRAETANRS</sequence>
<evidence type="ECO:0000256" key="1">
    <source>
        <dbReference type="ARBA" id="ARBA00022669"/>
    </source>
</evidence>